<dbReference type="SUPFAM" id="SSF52540">
    <property type="entry name" value="P-loop containing nucleoside triphosphate hydrolases"/>
    <property type="match status" value="1"/>
</dbReference>
<accession>A0A398CP33</accession>
<name>A0A398CP33_9BACL</name>
<evidence type="ECO:0000313" key="3">
    <source>
        <dbReference type="Proteomes" id="UP000266340"/>
    </source>
</evidence>
<reference evidence="2 3" key="1">
    <citation type="submission" date="2018-09" db="EMBL/GenBank/DDBJ databases">
        <title>Cohnella cavernae sp. nov., isolated from a karst cave.</title>
        <authorList>
            <person name="Zhu H."/>
        </authorList>
    </citation>
    <scope>NUCLEOTIDE SEQUENCE [LARGE SCALE GENOMIC DNA]</scope>
    <source>
        <strain evidence="2 3">K2E09-144</strain>
    </source>
</reference>
<feature type="domain" description="Molybdopterin-guanine dinucleotide biosynthesis protein B (MobB)" evidence="1">
    <location>
        <begin position="3"/>
        <end position="130"/>
    </location>
</feature>
<dbReference type="PANTHER" id="PTHR40072:SF1">
    <property type="entry name" value="MOLYBDOPTERIN-GUANINE DINUCLEOTIDE BIOSYNTHESIS ADAPTER PROTEIN"/>
    <property type="match status" value="1"/>
</dbReference>
<comment type="caution">
    <text evidence="2">The sequence shown here is derived from an EMBL/GenBank/DDBJ whole genome shotgun (WGS) entry which is preliminary data.</text>
</comment>
<dbReference type="RefSeq" id="WP_119151076.1">
    <property type="nucleotide sequence ID" value="NZ_JBHSOV010000042.1"/>
</dbReference>
<gene>
    <name evidence="2" type="primary">mobB</name>
    <name evidence="2" type="ORF">D3H35_20905</name>
</gene>
<proteinExistence type="predicted"/>
<dbReference type="OrthoDB" id="9786803at2"/>
<dbReference type="Gene3D" id="3.40.50.300">
    <property type="entry name" value="P-loop containing nucleotide triphosphate hydrolases"/>
    <property type="match status" value="1"/>
</dbReference>
<organism evidence="2 3">
    <name type="scientific">Cohnella faecalis</name>
    <dbReference type="NCBI Taxonomy" id="2315694"/>
    <lineage>
        <taxon>Bacteria</taxon>
        <taxon>Bacillati</taxon>
        <taxon>Bacillota</taxon>
        <taxon>Bacilli</taxon>
        <taxon>Bacillales</taxon>
        <taxon>Paenibacillaceae</taxon>
        <taxon>Cohnella</taxon>
    </lineage>
</organism>
<dbReference type="InterPro" id="IPR027417">
    <property type="entry name" value="P-loop_NTPase"/>
</dbReference>
<dbReference type="NCBIfam" id="TIGR00176">
    <property type="entry name" value="mobB"/>
    <property type="match status" value="1"/>
</dbReference>
<evidence type="ECO:0000259" key="1">
    <source>
        <dbReference type="Pfam" id="PF03205"/>
    </source>
</evidence>
<dbReference type="PANTHER" id="PTHR40072">
    <property type="entry name" value="MOLYBDOPTERIN-GUANINE DINUCLEOTIDE BIOSYNTHESIS ADAPTER PROTEIN-RELATED"/>
    <property type="match status" value="1"/>
</dbReference>
<dbReference type="Proteomes" id="UP000266340">
    <property type="component" value="Unassembled WGS sequence"/>
</dbReference>
<dbReference type="InterPro" id="IPR004435">
    <property type="entry name" value="MobB_dom"/>
</dbReference>
<keyword evidence="3" id="KW-1185">Reference proteome</keyword>
<protein>
    <submittedName>
        <fullName evidence="2">Molybdopterin-guanine dinucleotide biosynthesis protein B</fullName>
    </submittedName>
</protein>
<evidence type="ECO:0000313" key="2">
    <source>
        <dbReference type="EMBL" id="RIE03049.1"/>
    </source>
</evidence>
<dbReference type="GO" id="GO:0005525">
    <property type="term" value="F:GTP binding"/>
    <property type="evidence" value="ECO:0007669"/>
    <property type="project" value="InterPro"/>
</dbReference>
<dbReference type="Pfam" id="PF03205">
    <property type="entry name" value="MobB"/>
    <property type="match status" value="1"/>
</dbReference>
<dbReference type="GO" id="GO:0006777">
    <property type="term" value="P:Mo-molybdopterin cofactor biosynthetic process"/>
    <property type="evidence" value="ECO:0007669"/>
    <property type="project" value="InterPro"/>
</dbReference>
<dbReference type="InterPro" id="IPR052539">
    <property type="entry name" value="MGD_biosynthesis_adapter"/>
</dbReference>
<sequence>MRIIQIVGYKNAGKTTLVCEIVRTLSELGLRVGTLKRDAHDFEPDIPGTDTWKHRQAGAAATAITSAARTAWFEERPSELAQLAEGMAARSVEALIVEGFKNAAYPKIVMLRGPEDADLLALPNVVAILTRFPHENAAVKAIAAPEACNVLGASTTRESSEAIEAFAASDAPEPLDFSAAQTSSHSTEFLEKASSQGIPIFTAPDSDYGTVLAFARRFFA</sequence>
<dbReference type="AlphaFoldDB" id="A0A398CP33"/>
<dbReference type="EMBL" id="QXJM01000039">
    <property type="protein sequence ID" value="RIE03049.1"/>
    <property type="molecule type" value="Genomic_DNA"/>
</dbReference>